<gene>
    <name evidence="8" type="ORF">NWE54_00375</name>
</gene>
<comment type="cofactor">
    <cofactor evidence="7">
        <name>heme</name>
        <dbReference type="ChEBI" id="CHEBI:30413"/>
    </cofactor>
</comment>
<dbReference type="AlphaFoldDB" id="A0A9E7ZYP6"/>
<evidence type="ECO:0000313" key="8">
    <source>
        <dbReference type="EMBL" id="UZF87294.1"/>
    </source>
</evidence>
<dbReference type="Gene3D" id="1.10.630.10">
    <property type="entry name" value="Cytochrome P450"/>
    <property type="match status" value="1"/>
</dbReference>
<keyword evidence="3 7" id="KW-0479">Metal-binding</keyword>
<evidence type="ECO:0000256" key="5">
    <source>
        <dbReference type="ARBA" id="ARBA00023004"/>
    </source>
</evidence>
<evidence type="ECO:0000256" key="7">
    <source>
        <dbReference type="PIRSR" id="PIRSR602401-1"/>
    </source>
</evidence>
<keyword evidence="5 7" id="KW-0408">Iron</keyword>
<evidence type="ECO:0000256" key="4">
    <source>
        <dbReference type="ARBA" id="ARBA00023002"/>
    </source>
</evidence>
<sequence>MLSLFYKPQPIIEERGEAHFVPAHPLPRQKPLGLLAMAIGARRNLIGDWMTQHYRSGVDSFRMLNRQIVVVNAPEAVKHVMVTHNSIYERKSPQMRRALEYLLGDGLFVSDGTTWQRRRPLVADIVHKSRLPAFAPTMEEVAGALATRWAARGAGDSVDMLAEMAELTAEIIARTVFGSQLGAKAANQVISGFTEYQKHVDSFNLGYFLGADEGWAIRRSRGLRQGAERVQKVIDEVVERHLQGDGDDDSMLQLLVKRRAKSPELGLDVEALRNEAATIFMAGHETTASLLTWCWYCLANAPWAEAALHRELDDVLGGRAPRVADVASLPYARAIIEETLRLYPPVPILSRQASQADRLGNLDIEKGALVLVIPWLLHRAEDLWDKPRHFMPERFLGGARPKPYSYVPFAVGPRICAGLAFGLTEAILCLATLAQRFRVRPVAEGPVEPVCRLTLRPKNGLVARVEAR</sequence>
<keyword evidence="4" id="KW-0560">Oxidoreductase</keyword>
<proteinExistence type="inferred from homology"/>
<keyword evidence="6" id="KW-0503">Monooxygenase</keyword>
<evidence type="ECO:0000256" key="3">
    <source>
        <dbReference type="ARBA" id="ARBA00022723"/>
    </source>
</evidence>
<dbReference type="GO" id="GO:0005506">
    <property type="term" value="F:iron ion binding"/>
    <property type="evidence" value="ECO:0007669"/>
    <property type="project" value="InterPro"/>
</dbReference>
<dbReference type="InterPro" id="IPR002401">
    <property type="entry name" value="Cyt_P450_E_grp-I"/>
</dbReference>
<accession>A0A9E7ZYP6</accession>
<name>A0A9E7ZYP6_9HYPH</name>
<dbReference type="PRINTS" id="PR00463">
    <property type="entry name" value="EP450I"/>
</dbReference>
<reference evidence="8" key="1">
    <citation type="submission" date="2022-08" db="EMBL/GenBank/DDBJ databases">
        <title>Complete Genome Sequences of 2 Bosea sp. soil isolates.</title>
        <authorList>
            <person name="Alvarez Arevalo M."/>
            <person name="Sterndorff E.B."/>
            <person name="Faurdal D."/>
            <person name="Joergensen T.S."/>
            <person name="Weber T."/>
        </authorList>
    </citation>
    <scope>NUCLEOTIDE SEQUENCE</scope>
    <source>
        <strain evidence="8">NBC_00436</strain>
    </source>
</reference>
<evidence type="ECO:0000256" key="2">
    <source>
        <dbReference type="ARBA" id="ARBA00022617"/>
    </source>
</evidence>
<protein>
    <submittedName>
        <fullName evidence="8">Cytochrome P450</fullName>
    </submittedName>
</protein>
<dbReference type="InterPro" id="IPR050196">
    <property type="entry name" value="Cytochrome_P450_Monoox"/>
</dbReference>
<evidence type="ECO:0000256" key="6">
    <source>
        <dbReference type="ARBA" id="ARBA00023033"/>
    </source>
</evidence>
<comment type="similarity">
    <text evidence="1">Belongs to the cytochrome P450 family.</text>
</comment>
<dbReference type="EMBL" id="CP102774">
    <property type="protein sequence ID" value="UZF87294.1"/>
    <property type="molecule type" value="Genomic_DNA"/>
</dbReference>
<dbReference type="GO" id="GO:0016705">
    <property type="term" value="F:oxidoreductase activity, acting on paired donors, with incorporation or reduction of molecular oxygen"/>
    <property type="evidence" value="ECO:0007669"/>
    <property type="project" value="InterPro"/>
</dbReference>
<dbReference type="PANTHER" id="PTHR24291">
    <property type="entry name" value="CYTOCHROME P450 FAMILY 4"/>
    <property type="match status" value="1"/>
</dbReference>
<dbReference type="GO" id="GO:0020037">
    <property type="term" value="F:heme binding"/>
    <property type="evidence" value="ECO:0007669"/>
    <property type="project" value="InterPro"/>
</dbReference>
<dbReference type="PRINTS" id="PR00385">
    <property type="entry name" value="P450"/>
</dbReference>
<feature type="binding site" description="axial binding residue" evidence="7">
    <location>
        <position position="416"/>
    </location>
    <ligand>
        <name>heme</name>
        <dbReference type="ChEBI" id="CHEBI:30413"/>
    </ligand>
    <ligandPart>
        <name>Fe</name>
        <dbReference type="ChEBI" id="CHEBI:18248"/>
    </ligandPart>
</feature>
<keyword evidence="2 7" id="KW-0349">Heme</keyword>
<dbReference type="PANTHER" id="PTHR24291:SF50">
    <property type="entry name" value="BIFUNCTIONAL ALBAFLAVENONE MONOOXYGENASE_TERPENE SYNTHASE"/>
    <property type="match status" value="1"/>
</dbReference>
<dbReference type="GO" id="GO:0004497">
    <property type="term" value="F:monooxygenase activity"/>
    <property type="evidence" value="ECO:0007669"/>
    <property type="project" value="UniProtKB-KW"/>
</dbReference>
<dbReference type="SUPFAM" id="SSF48264">
    <property type="entry name" value="Cytochrome P450"/>
    <property type="match status" value="1"/>
</dbReference>
<organism evidence="8">
    <name type="scientific">Bosea sp. NBC_00436</name>
    <dbReference type="NCBI Taxonomy" id="2969620"/>
    <lineage>
        <taxon>Bacteria</taxon>
        <taxon>Pseudomonadati</taxon>
        <taxon>Pseudomonadota</taxon>
        <taxon>Alphaproteobacteria</taxon>
        <taxon>Hyphomicrobiales</taxon>
        <taxon>Boseaceae</taxon>
        <taxon>Bosea</taxon>
    </lineage>
</organism>
<dbReference type="InterPro" id="IPR001128">
    <property type="entry name" value="Cyt_P450"/>
</dbReference>
<dbReference type="InterPro" id="IPR036396">
    <property type="entry name" value="Cyt_P450_sf"/>
</dbReference>
<dbReference type="Pfam" id="PF00067">
    <property type="entry name" value="p450"/>
    <property type="match status" value="1"/>
</dbReference>
<evidence type="ECO:0000256" key="1">
    <source>
        <dbReference type="ARBA" id="ARBA00010617"/>
    </source>
</evidence>